<feature type="compositionally biased region" description="Basic residues" evidence="1">
    <location>
        <begin position="161"/>
        <end position="173"/>
    </location>
</feature>
<evidence type="ECO:0000313" key="2">
    <source>
        <dbReference type="EMBL" id="CWQ18484.1"/>
    </source>
</evidence>
<reference evidence="2 3" key="1">
    <citation type="submission" date="2016-02" db="EMBL/GenBank/DDBJ databases">
        <authorList>
            <consortium name="Pathogen Informatics"/>
        </authorList>
    </citation>
    <scope>NUCLEOTIDE SEQUENCE [LARGE SCALE GENOMIC DNA]</scope>
    <source>
        <strain evidence="2 3">2842STDY5881269</strain>
    </source>
</reference>
<dbReference type="Proteomes" id="UP000072443">
    <property type="component" value="Unassembled WGS sequence"/>
</dbReference>
<gene>
    <name evidence="2" type="ORF">ERS514591_02082</name>
</gene>
<sequence>MAETGRTRQHYRNAKTAQLRKPYSAQIVRTRRLYRRHSERQSENRNRKAVQTARVCLSETAPSSEKHQLESGAACLRQMGLQTGGLNRSRCGDYRTGRYRGHLRRRNRSRIGIKRCGRRRNRCSIRLFGQPGFRIVHQQQRRCRQNPERAGQKQHGEKSGGCRRYRRRSRQNRRFGTEQCQR</sequence>
<evidence type="ECO:0000256" key="1">
    <source>
        <dbReference type="SAM" id="MobiDB-lite"/>
    </source>
</evidence>
<proteinExistence type="predicted"/>
<feature type="compositionally biased region" description="Basic and acidic residues" evidence="1">
    <location>
        <begin position="145"/>
        <end position="160"/>
    </location>
</feature>
<name>A0AB33TYS3_NEIME</name>
<comment type="caution">
    <text evidence="2">The sequence shown here is derived from an EMBL/GenBank/DDBJ whole genome shotgun (WGS) entry which is preliminary data.</text>
</comment>
<dbReference type="AlphaFoldDB" id="A0AB33TYS3"/>
<feature type="region of interest" description="Disordered" evidence="1">
    <location>
        <begin position="138"/>
        <end position="182"/>
    </location>
</feature>
<accession>A0AB33TYS3</accession>
<protein>
    <submittedName>
        <fullName evidence="2">Uncharacterized protein</fullName>
    </submittedName>
</protein>
<organism evidence="2 3">
    <name type="scientific">Neisseria meningitidis</name>
    <dbReference type="NCBI Taxonomy" id="487"/>
    <lineage>
        <taxon>Bacteria</taxon>
        <taxon>Pseudomonadati</taxon>
        <taxon>Pseudomonadota</taxon>
        <taxon>Betaproteobacteria</taxon>
        <taxon>Neisseriales</taxon>
        <taxon>Neisseriaceae</taxon>
        <taxon>Neisseria</taxon>
    </lineage>
</organism>
<dbReference type="EMBL" id="FEVP01000049">
    <property type="protein sequence ID" value="CWQ18484.1"/>
    <property type="molecule type" value="Genomic_DNA"/>
</dbReference>
<evidence type="ECO:0000313" key="3">
    <source>
        <dbReference type="Proteomes" id="UP000072443"/>
    </source>
</evidence>